<dbReference type="GO" id="GO:0042124">
    <property type="term" value="F:1,3-beta-glucanosyltransferase activity"/>
    <property type="evidence" value="ECO:0007669"/>
    <property type="project" value="TreeGrafter"/>
</dbReference>
<organism evidence="11 12">
    <name type="scientific">Candida boidinii</name>
    <name type="common">Yeast</name>
    <dbReference type="NCBI Taxonomy" id="5477"/>
    <lineage>
        <taxon>Eukaryota</taxon>
        <taxon>Fungi</taxon>
        <taxon>Dikarya</taxon>
        <taxon>Ascomycota</taxon>
        <taxon>Saccharomycotina</taxon>
        <taxon>Pichiomycetes</taxon>
        <taxon>Pichiales</taxon>
        <taxon>Pichiaceae</taxon>
        <taxon>Ogataea</taxon>
        <taxon>Ogataea/Candida clade</taxon>
    </lineage>
</organism>
<keyword evidence="4 10" id="KW-0336">GPI-anchor</keyword>
<keyword evidence="8" id="KW-0325">Glycoprotein</keyword>
<feature type="chain" id="PRO_5041017560" description="1,3-beta-glucanosyltransferase" evidence="10">
    <location>
        <begin position="20"/>
        <end position="300"/>
    </location>
</feature>
<sequence>MKISTILPVVAALASITKAATPPINVSGNAFWDTETGERFYIRGVDYQPGGSSQLEDPIADEEVCSRDIEYFKELGLNTIRVYSVDNSADHSKCMSLLSDAGIYLLLDVNTPDVAISRVNPGCSYNADYLQHIFAVVDEFSQYNNTLGFFAGNEVVNDVGSLYTAPYIKAVVRDLKKYIKARDYRSIPVGYSAADVAEVRVELADYLNCGNDTDARVDMLGVNDYSWCGQSSFVVSGYQQKVQMYSGYSSPIFLSEFGCNKVPGSRPFTEISSIYSLQMSSVFSGGLVYEYSQEEANYGL</sequence>
<evidence type="ECO:0000256" key="1">
    <source>
        <dbReference type="ARBA" id="ARBA00004196"/>
    </source>
</evidence>
<evidence type="ECO:0000256" key="9">
    <source>
        <dbReference type="ARBA" id="ARBA00023288"/>
    </source>
</evidence>
<dbReference type="Proteomes" id="UP001165120">
    <property type="component" value="Unassembled WGS sequence"/>
</dbReference>
<dbReference type="GO" id="GO:0071970">
    <property type="term" value="P:fungal-type cell wall (1-&gt;3)-beta-D-glucan biosynthetic process"/>
    <property type="evidence" value="ECO:0007669"/>
    <property type="project" value="TreeGrafter"/>
</dbReference>
<keyword evidence="6 10" id="KW-0732">Signal</keyword>
<dbReference type="InterPro" id="IPR004886">
    <property type="entry name" value="Glucanosyltransferase"/>
</dbReference>
<evidence type="ECO:0000256" key="6">
    <source>
        <dbReference type="ARBA" id="ARBA00022729"/>
    </source>
</evidence>
<evidence type="ECO:0000313" key="11">
    <source>
        <dbReference type="EMBL" id="GME72800.1"/>
    </source>
</evidence>
<evidence type="ECO:0000256" key="5">
    <source>
        <dbReference type="ARBA" id="ARBA00022679"/>
    </source>
</evidence>
<keyword evidence="5 10" id="KW-0808">Transferase</keyword>
<dbReference type="Gene3D" id="3.20.20.80">
    <property type="entry name" value="Glycosidases"/>
    <property type="match status" value="1"/>
</dbReference>
<dbReference type="Pfam" id="PF03198">
    <property type="entry name" value="Glyco_hydro_72"/>
    <property type="match status" value="1"/>
</dbReference>
<reference evidence="11" key="1">
    <citation type="submission" date="2023-04" db="EMBL/GenBank/DDBJ databases">
        <title>Candida boidinii NBRC 10035.</title>
        <authorList>
            <person name="Ichikawa N."/>
            <person name="Sato H."/>
            <person name="Tonouchi N."/>
        </authorList>
    </citation>
    <scope>NUCLEOTIDE SEQUENCE</scope>
    <source>
        <strain evidence="11">NBRC 10035</strain>
    </source>
</reference>
<dbReference type="PANTHER" id="PTHR31468:SF5">
    <property type="entry name" value="1,3-BETA-GLUCANOSYLTRANSFERASE GAS5"/>
    <property type="match status" value="1"/>
</dbReference>
<dbReference type="EMBL" id="BSXN01001368">
    <property type="protein sequence ID" value="GME72800.1"/>
    <property type="molecule type" value="Genomic_DNA"/>
</dbReference>
<dbReference type="SUPFAM" id="SSF51445">
    <property type="entry name" value="(Trans)glycosidases"/>
    <property type="match status" value="1"/>
</dbReference>
<name>A0A9W6T2J5_CANBO</name>
<evidence type="ECO:0000313" key="12">
    <source>
        <dbReference type="Proteomes" id="UP001165120"/>
    </source>
</evidence>
<dbReference type="GO" id="GO:0005886">
    <property type="term" value="C:plasma membrane"/>
    <property type="evidence" value="ECO:0007669"/>
    <property type="project" value="UniProtKB-SubCell"/>
</dbReference>
<evidence type="ECO:0000256" key="10">
    <source>
        <dbReference type="RuleBase" id="RU361209"/>
    </source>
</evidence>
<keyword evidence="9 10" id="KW-0449">Lipoprotein</keyword>
<keyword evidence="7 10" id="KW-0472">Membrane</keyword>
<dbReference type="GO" id="GO:0031505">
    <property type="term" value="P:fungal-type cell wall organization"/>
    <property type="evidence" value="ECO:0007669"/>
    <property type="project" value="TreeGrafter"/>
</dbReference>
<evidence type="ECO:0000256" key="8">
    <source>
        <dbReference type="ARBA" id="ARBA00023180"/>
    </source>
</evidence>
<protein>
    <recommendedName>
        <fullName evidence="10">1,3-beta-glucanosyltransferase</fullName>
        <ecNumber evidence="10">2.4.1.-</ecNumber>
    </recommendedName>
</protein>
<proteinExistence type="inferred from homology"/>
<dbReference type="EC" id="2.4.1.-" evidence="10"/>
<accession>A0A9W6T2J5</accession>
<dbReference type="InterPro" id="IPR017853">
    <property type="entry name" value="GH"/>
</dbReference>
<comment type="caution">
    <text evidence="11">The sequence shown here is derived from an EMBL/GenBank/DDBJ whole genome shotgun (WGS) entry which is preliminary data.</text>
</comment>
<comment type="subcellular location">
    <subcellularLocation>
        <location evidence="1">Cell envelope</location>
    </subcellularLocation>
    <subcellularLocation>
        <location evidence="10">Cell membrane</location>
        <topology evidence="10">Lipid-anchor</topology>
        <topology evidence="10">GPI-anchor</topology>
    </subcellularLocation>
    <subcellularLocation>
        <location evidence="2">Membrane</location>
        <topology evidence="2">Lipid-anchor</topology>
        <topology evidence="2">GPI-anchor</topology>
    </subcellularLocation>
</comment>
<keyword evidence="12" id="KW-1185">Reference proteome</keyword>
<evidence type="ECO:0000256" key="3">
    <source>
        <dbReference type="ARBA" id="ARBA00007528"/>
    </source>
</evidence>
<comment type="similarity">
    <text evidence="3 10">Belongs to the glycosyl hydrolase 72 family.</text>
</comment>
<feature type="non-terminal residue" evidence="11">
    <location>
        <position position="300"/>
    </location>
</feature>
<gene>
    <name evidence="11" type="ORF">Cboi02_000376300</name>
</gene>
<comment type="function">
    <text evidence="10">Splits internally a 1,3-beta-glucan molecule and transfers the newly generated reducing end (the donor) to the non-reducing end of another 1,3-beta-glucan molecule (the acceptor) forming a 1,3-beta linkage, resulting in the elongation of 1,3-beta-glucan chains in the cell wall.</text>
</comment>
<dbReference type="GO" id="GO:0098552">
    <property type="term" value="C:side of membrane"/>
    <property type="evidence" value="ECO:0007669"/>
    <property type="project" value="UniProtKB-KW"/>
</dbReference>
<evidence type="ECO:0000256" key="2">
    <source>
        <dbReference type="ARBA" id="ARBA00004589"/>
    </source>
</evidence>
<feature type="signal peptide" evidence="10">
    <location>
        <begin position="1"/>
        <end position="19"/>
    </location>
</feature>
<evidence type="ECO:0000256" key="7">
    <source>
        <dbReference type="ARBA" id="ARBA00023136"/>
    </source>
</evidence>
<dbReference type="AlphaFoldDB" id="A0A9W6T2J5"/>
<dbReference type="PANTHER" id="PTHR31468">
    <property type="entry name" value="1,3-BETA-GLUCANOSYLTRANSFERASE GAS1"/>
    <property type="match status" value="1"/>
</dbReference>
<evidence type="ECO:0000256" key="4">
    <source>
        <dbReference type="ARBA" id="ARBA00022622"/>
    </source>
</evidence>